<dbReference type="PIRSF" id="PIRSF028288">
    <property type="entry name" value="UCP028288"/>
    <property type="match status" value="1"/>
</dbReference>
<evidence type="ECO:0008006" key="3">
    <source>
        <dbReference type="Google" id="ProtNLM"/>
    </source>
</evidence>
<dbReference type="Gene3D" id="3.10.450.50">
    <property type="match status" value="1"/>
</dbReference>
<evidence type="ECO:0000313" key="1">
    <source>
        <dbReference type="EMBL" id="SFL16775.1"/>
    </source>
</evidence>
<proteinExistence type="predicted"/>
<dbReference type="RefSeq" id="WP_217648896.1">
    <property type="nucleotide sequence ID" value="NZ_FOSQ01000032.1"/>
</dbReference>
<dbReference type="AlphaFoldDB" id="A0A1I4FFL0"/>
<organism evidence="1 2">
    <name type="scientific">Falsiroseomonas stagni DSM 19981</name>
    <dbReference type="NCBI Taxonomy" id="1123062"/>
    <lineage>
        <taxon>Bacteria</taxon>
        <taxon>Pseudomonadati</taxon>
        <taxon>Pseudomonadota</taxon>
        <taxon>Alphaproteobacteria</taxon>
        <taxon>Acetobacterales</taxon>
        <taxon>Roseomonadaceae</taxon>
        <taxon>Falsiroseomonas</taxon>
    </lineage>
</organism>
<sequence length="190" mass="20324">MSRIARRVTFGFGLALGLSTVGFDAAAQTSLRNDNITLEEVVAAQRAWGEGLVSIATAHREGGPERGRAVAAQVLDGAYGYAAGPVLFKPTLTQGAQTFRVTREGALAYFAGGNPAFPNDSGFAFNNWARVEVANAAIFIVGRMAMTQGNVRLIDTQGRVTTVDKSWGFHRDDAGVVRIVLHHSSLPYTR</sequence>
<dbReference type="InterPro" id="IPR016878">
    <property type="entry name" value="MICAH-like"/>
</dbReference>
<evidence type="ECO:0000313" key="2">
    <source>
        <dbReference type="Proteomes" id="UP000199473"/>
    </source>
</evidence>
<accession>A0A1I4FFL0</accession>
<dbReference type="EMBL" id="FOSQ01000032">
    <property type="protein sequence ID" value="SFL16775.1"/>
    <property type="molecule type" value="Genomic_DNA"/>
</dbReference>
<dbReference type="STRING" id="1123062.SAMN02745775_1328"/>
<keyword evidence="2" id="KW-1185">Reference proteome</keyword>
<protein>
    <recommendedName>
        <fullName evidence="3">Phosphoribosyl-AMP cyclohydrolase</fullName>
    </recommendedName>
</protein>
<reference evidence="1 2" key="1">
    <citation type="submission" date="2016-10" db="EMBL/GenBank/DDBJ databases">
        <authorList>
            <person name="de Groot N.N."/>
        </authorList>
    </citation>
    <scope>NUCLEOTIDE SEQUENCE [LARGE SCALE GENOMIC DNA]</scope>
    <source>
        <strain evidence="1 2">DSM 19981</strain>
    </source>
</reference>
<gene>
    <name evidence="1" type="ORF">SAMN02745775_1328</name>
</gene>
<dbReference type="Proteomes" id="UP000199473">
    <property type="component" value="Unassembled WGS sequence"/>
</dbReference>
<name>A0A1I4FFL0_9PROT</name>